<accession>A0A6N2YBR2</accession>
<feature type="transmembrane region" description="Helical" evidence="1">
    <location>
        <begin position="107"/>
        <end position="131"/>
    </location>
</feature>
<feature type="transmembrane region" description="Helical" evidence="1">
    <location>
        <begin position="152"/>
        <end position="173"/>
    </location>
</feature>
<evidence type="ECO:0000256" key="1">
    <source>
        <dbReference type="SAM" id="Phobius"/>
    </source>
</evidence>
<organism evidence="2">
    <name type="scientific">Intestinibacter bartlettii</name>
    <dbReference type="NCBI Taxonomy" id="261299"/>
    <lineage>
        <taxon>Bacteria</taxon>
        <taxon>Bacillati</taxon>
        <taxon>Bacillota</taxon>
        <taxon>Clostridia</taxon>
        <taxon>Peptostreptococcales</taxon>
        <taxon>Peptostreptococcaceae</taxon>
        <taxon>Intestinibacter</taxon>
    </lineage>
</organism>
<gene>
    <name evidence="2" type="ORF">IBLFYP30_00781</name>
</gene>
<reference evidence="2" key="1">
    <citation type="submission" date="2019-11" db="EMBL/GenBank/DDBJ databases">
        <authorList>
            <person name="Feng L."/>
        </authorList>
    </citation>
    <scope>NUCLEOTIDE SEQUENCE</scope>
    <source>
        <strain evidence="2">IbartlettiiLFYP30</strain>
    </source>
</reference>
<keyword evidence="1" id="KW-0812">Transmembrane</keyword>
<dbReference type="RefSeq" id="WP_024037995.1">
    <property type="nucleotide sequence ID" value="NZ_CACRUE010000004.1"/>
</dbReference>
<dbReference type="EMBL" id="CACRUE010000004">
    <property type="protein sequence ID" value="VYT63386.1"/>
    <property type="molecule type" value="Genomic_DNA"/>
</dbReference>
<name>A0A6N2YBR2_9FIRM</name>
<keyword evidence="1" id="KW-1133">Transmembrane helix</keyword>
<dbReference type="Pfam" id="PF04854">
    <property type="entry name" value="DUF624"/>
    <property type="match status" value="1"/>
</dbReference>
<evidence type="ECO:0000313" key="2">
    <source>
        <dbReference type="EMBL" id="VYT63386.1"/>
    </source>
</evidence>
<evidence type="ECO:0008006" key="3">
    <source>
        <dbReference type="Google" id="ProtNLM"/>
    </source>
</evidence>
<feature type="transmembrane region" description="Helical" evidence="1">
    <location>
        <begin position="76"/>
        <end position="95"/>
    </location>
</feature>
<sequence length="209" mass="23896">MGKIFNYDSKFFAGMTKVSDTIIINILFVICSIPIVTIGASITALYSVSMKITRDEDVYAAKEFIKQFKQNFKQSTIIWLILLVVGLFIGLDFYLCSLMSNNTMGMIFKFIFTVVSVVIAFILIYVFPLTARFENSIKNTLTNSIFMSIQHLPYTLVMSVLAFAPILSFILFSQYWGQIVFFNTCISFGFIAYMNSILLNKIFSKYIQE</sequence>
<keyword evidence="1" id="KW-0472">Membrane</keyword>
<protein>
    <recommendedName>
        <fullName evidence="3">DUF624 domain-containing protein</fullName>
    </recommendedName>
</protein>
<proteinExistence type="predicted"/>
<feature type="transmembrane region" description="Helical" evidence="1">
    <location>
        <begin position="22"/>
        <end position="46"/>
    </location>
</feature>
<feature type="transmembrane region" description="Helical" evidence="1">
    <location>
        <begin position="179"/>
        <end position="199"/>
    </location>
</feature>
<dbReference type="InterPro" id="IPR006938">
    <property type="entry name" value="DUF624"/>
</dbReference>
<dbReference type="AlphaFoldDB" id="A0A6N2YBR2"/>